<evidence type="ECO:0000256" key="5">
    <source>
        <dbReference type="SAM" id="Phobius"/>
    </source>
</evidence>
<feature type="transmembrane region" description="Helical" evidence="5">
    <location>
        <begin position="115"/>
        <end position="141"/>
    </location>
</feature>
<accession>A0A1J5U3G2</accession>
<keyword evidence="3 5" id="KW-1133">Transmembrane helix</keyword>
<evidence type="ECO:0000256" key="1">
    <source>
        <dbReference type="ARBA" id="ARBA00004127"/>
    </source>
</evidence>
<organism evidence="7 8">
    <name type="scientific">Marine Group III euryarchaeote CG-Epi2</name>
    <dbReference type="NCBI Taxonomy" id="1888996"/>
    <lineage>
        <taxon>Archaea</taxon>
        <taxon>Methanobacteriati</taxon>
        <taxon>Thermoplasmatota</taxon>
        <taxon>Thermoplasmata</taxon>
        <taxon>Candidatus Thermoprofundales</taxon>
    </lineage>
</organism>
<dbReference type="AlphaFoldDB" id="A0A1J5U3G2"/>
<dbReference type="PRINTS" id="PR01000">
    <property type="entry name" value="SREBPS2PTASE"/>
</dbReference>
<dbReference type="CDD" id="cd06159">
    <property type="entry name" value="S2P-M50_PDZ_Arch"/>
    <property type="match status" value="1"/>
</dbReference>
<dbReference type="GO" id="GO:0031293">
    <property type="term" value="P:membrane protein intracellular domain proteolysis"/>
    <property type="evidence" value="ECO:0007669"/>
    <property type="project" value="TreeGrafter"/>
</dbReference>
<dbReference type="SMART" id="SM00089">
    <property type="entry name" value="PKD"/>
    <property type="match status" value="1"/>
</dbReference>
<dbReference type="Gene3D" id="2.60.40.10">
    <property type="entry name" value="Immunoglobulins"/>
    <property type="match status" value="1"/>
</dbReference>
<dbReference type="PROSITE" id="PS50093">
    <property type="entry name" value="PKD"/>
    <property type="match status" value="1"/>
</dbReference>
<feature type="transmembrane region" description="Helical" evidence="5">
    <location>
        <begin position="161"/>
        <end position="181"/>
    </location>
</feature>
<sequence length="694" mass="77252">MAQKKTETDEDMPIEEVKPIEPDFSGLPIEIHIRRHFQFIFILSICLFLGYFVFALTLLAWVTSVRWADNEGHLAKYNLELVWGRSFIMWRTDWGKDFIENLSQYRTFWKRVGDVWVVTVFTIMVLMFLLLVWQATLAWQIPKSASVSPKMMIGLPGLNPVIPLWYGILALGIAMVIHEFSHGILSRVADVKVKALGLLLFIFPVGAFVEPDEEGMKSMKKWERMRLYAAGPGSNMVVAIICSLMFSWVMVSSLEPSNEGVLSASVVVDYGGEEAGLEPWMLITAIDDQEITSADDFSDALNETYVGQVVNVSVLDKGNPDTYQVTLSDKGSYYLKYYPDNYEPWMSGKGFMGIAVVNPDAITENLAHPANSGGSMLQYITLPFQDLQPFPEHFTALFEPTGIVGILPDNIFWILANCFYWIFWLNLMVGLTNALPAVPLDGGFIFADGVTGILDKVKKSWSEEKKETIVDNLVGVLAFSVIFLVFWQLIGPKLVGVDPVILDANIDASGNEGFNGDVFTFDASGSEGSFVSYEWEFGDGSSDTGERVSYNWSEGGVYFVVLTAKDSEDRQSVEFYQVTIDYTGTGSGEVPGGQEDVVSAMVNPYVNKIKISGNITGDNGLPLVASSVTITINGPAGTEFTETYTLNNGQRQPFTFSIDEGEMVGDWEMILESNDAASDFTYEYDWFNYFQSSN</sequence>
<keyword evidence="4 5" id="KW-0472">Membrane</keyword>
<dbReference type="InterPro" id="IPR022409">
    <property type="entry name" value="PKD/Chitinase_dom"/>
</dbReference>
<protein>
    <recommendedName>
        <fullName evidence="6">PKD domain-containing protein</fullName>
    </recommendedName>
</protein>
<feature type="transmembrane region" description="Helical" evidence="5">
    <location>
        <begin position="469"/>
        <end position="490"/>
    </location>
</feature>
<feature type="transmembrane region" description="Helical" evidence="5">
    <location>
        <begin position="411"/>
        <end position="431"/>
    </location>
</feature>
<dbReference type="GO" id="GO:0012505">
    <property type="term" value="C:endomembrane system"/>
    <property type="evidence" value="ECO:0007669"/>
    <property type="project" value="UniProtKB-SubCell"/>
</dbReference>
<feature type="transmembrane region" description="Helical" evidence="5">
    <location>
        <begin position="229"/>
        <end position="251"/>
    </location>
</feature>
<dbReference type="InterPro" id="IPR008915">
    <property type="entry name" value="Peptidase_M50"/>
</dbReference>
<evidence type="ECO:0000256" key="4">
    <source>
        <dbReference type="ARBA" id="ARBA00023136"/>
    </source>
</evidence>
<dbReference type="InterPro" id="IPR035986">
    <property type="entry name" value="PKD_dom_sf"/>
</dbReference>
<feature type="transmembrane region" description="Helical" evidence="5">
    <location>
        <begin position="37"/>
        <end position="62"/>
    </location>
</feature>
<dbReference type="Gene3D" id="2.30.42.10">
    <property type="match status" value="1"/>
</dbReference>
<evidence type="ECO:0000259" key="6">
    <source>
        <dbReference type="PROSITE" id="PS50093"/>
    </source>
</evidence>
<reference evidence="7 8" key="1">
    <citation type="submission" date="2016-08" db="EMBL/GenBank/DDBJ databases">
        <title>New Insights into Marine Group III Euryarchaeota, from dark to light.</title>
        <authorList>
            <person name="Haro-Moreno J.M."/>
            <person name="Rodriguez-Valera F."/>
            <person name="Lopez-Garcia P."/>
            <person name="Moreira D."/>
            <person name="Martin-Cuadrado A.B."/>
        </authorList>
    </citation>
    <scope>NUCLEOTIDE SEQUENCE [LARGE SCALE GENOMIC DNA]</scope>
    <source>
        <strain evidence="7">CG-Epi2</strain>
    </source>
</reference>
<evidence type="ECO:0000256" key="2">
    <source>
        <dbReference type="ARBA" id="ARBA00022692"/>
    </source>
</evidence>
<evidence type="ECO:0000313" key="8">
    <source>
        <dbReference type="Proteomes" id="UP000183615"/>
    </source>
</evidence>
<dbReference type="SUPFAM" id="SSF81324">
    <property type="entry name" value="Voltage-gated potassium channels"/>
    <property type="match status" value="1"/>
</dbReference>
<comment type="subcellular location">
    <subcellularLocation>
        <location evidence="1">Endomembrane system</location>
        <topology evidence="1">Multi-pass membrane protein</topology>
    </subcellularLocation>
</comment>
<dbReference type="CDD" id="cd00146">
    <property type="entry name" value="PKD"/>
    <property type="match status" value="1"/>
</dbReference>
<dbReference type="PANTHER" id="PTHR13325:SF3">
    <property type="entry name" value="MEMBRANE-BOUND TRANSCRIPTION FACTOR SITE-2 PROTEASE"/>
    <property type="match status" value="1"/>
</dbReference>
<dbReference type="PANTHER" id="PTHR13325">
    <property type="entry name" value="PROTEASE M50 MEMBRANE-BOUND TRANSCRIPTION FACTOR SITE 2 PROTEASE"/>
    <property type="match status" value="1"/>
</dbReference>
<keyword evidence="2 5" id="KW-0812">Transmembrane</keyword>
<dbReference type="InterPro" id="IPR013783">
    <property type="entry name" value="Ig-like_fold"/>
</dbReference>
<name>A0A1J5U3G2_9ARCH</name>
<proteinExistence type="predicted"/>
<evidence type="ECO:0000256" key="3">
    <source>
        <dbReference type="ARBA" id="ARBA00022989"/>
    </source>
</evidence>
<dbReference type="SUPFAM" id="SSF50156">
    <property type="entry name" value="PDZ domain-like"/>
    <property type="match status" value="1"/>
</dbReference>
<gene>
    <name evidence="7" type="ORF">BET99_03090</name>
</gene>
<dbReference type="InterPro" id="IPR001193">
    <property type="entry name" value="MBTPS2"/>
</dbReference>
<dbReference type="GO" id="GO:0016020">
    <property type="term" value="C:membrane"/>
    <property type="evidence" value="ECO:0007669"/>
    <property type="project" value="InterPro"/>
</dbReference>
<dbReference type="Pfam" id="PF18911">
    <property type="entry name" value="PKD_4"/>
    <property type="match status" value="1"/>
</dbReference>
<evidence type="ECO:0000313" key="7">
    <source>
        <dbReference type="EMBL" id="OIR22952.1"/>
    </source>
</evidence>
<dbReference type="InterPro" id="IPR036034">
    <property type="entry name" value="PDZ_sf"/>
</dbReference>
<feature type="transmembrane region" description="Helical" evidence="5">
    <location>
        <begin position="193"/>
        <end position="209"/>
    </location>
</feature>
<dbReference type="Pfam" id="PF02163">
    <property type="entry name" value="Peptidase_M50"/>
    <property type="match status" value="1"/>
</dbReference>
<dbReference type="Proteomes" id="UP000183615">
    <property type="component" value="Unassembled WGS sequence"/>
</dbReference>
<feature type="domain" description="PKD" evidence="6">
    <location>
        <begin position="502"/>
        <end position="580"/>
    </location>
</feature>
<dbReference type="InterPro" id="IPR000601">
    <property type="entry name" value="PKD_dom"/>
</dbReference>
<dbReference type="GO" id="GO:0004222">
    <property type="term" value="F:metalloendopeptidase activity"/>
    <property type="evidence" value="ECO:0007669"/>
    <property type="project" value="InterPro"/>
</dbReference>
<dbReference type="GO" id="GO:0005737">
    <property type="term" value="C:cytoplasm"/>
    <property type="evidence" value="ECO:0007669"/>
    <property type="project" value="TreeGrafter"/>
</dbReference>
<comment type="caution">
    <text evidence="7">The sequence shown here is derived from an EMBL/GenBank/DDBJ whole genome shotgun (WGS) entry which is preliminary data.</text>
</comment>
<dbReference type="SUPFAM" id="SSF49299">
    <property type="entry name" value="PKD domain"/>
    <property type="match status" value="1"/>
</dbReference>
<dbReference type="EMBL" id="MIYZ01000003">
    <property type="protein sequence ID" value="OIR22952.1"/>
    <property type="molecule type" value="Genomic_DNA"/>
</dbReference>